<feature type="non-terminal residue" evidence="1">
    <location>
        <position position="77"/>
    </location>
</feature>
<comment type="caution">
    <text evidence="1">The sequence shown here is derived from an EMBL/GenBank/DDBJ whole genome shotgun (WGS) entry which is preliminary data.</text>
</comment>
<reference evidence="1 2" key="1">
    <citation type="journal article" date="2018" name="PLoS ONE">
        <title>The draft genome of Kipferlia bialata reveals reductive genome evolution in fornicate parasites.</title>
        <authorList>
            <person name="Tanifuji G."/>
            <person name="Takabayashi S."/>
            <person name="Kume K."/>
            <person name="Takagi M."/>
            <person name="Nakayama T."/>
            <person name="Kamikawa R."/>
            <person name="Inagaki Y."/>
            <person name="Hashimoto T."/>
        </authorList>
    </citation>
    <scope>NUCLEOTIDE SEQUENCE [LARGE SCALE GENOMIC DNA]</scope>
    <source>
        <strain evidence="1">NY0173</strain>
    </source>
</reference>
<dbReference type="EMBL" id="BDIP01006973">
    <property type="protein sequence ID" value="GCA64349.1"/>
    <property type="molecule type" value="Genomic_DNA"/>
</dbReference>
<evidence type="ECO:0000313" key="2">
    <source>
        <dbReference type="Proteomes" id="UP000265618"/>
    </source>
</evidence>
<proteinExistence type="predicted"/>
<protein>
    <submittedName>
        <fullName evidence="1">Uncharacterized protein</fullName>
    </submittedName>
</protein>
<organism evidence="1 2">
    <name type="scientific">Kipferlia bialata</name>
    <dbReference type="NCBI Taxonomy" id="797122"/>
    <lineage>
        <taxon>Eukaryota</taxon>
        <taxon>Metamonada</taxon>
        <taxon>Carpediemonas-like organisms</taxon>
        <taxon>Kipferlia</taxon>
    </lineage>
</organism>
<sequence length="77" mass="8421">MWSPSQPRSQRLLQSGRLSTRSLVSGPLSQVHSAVQSTMRHTAVAPAVSTLLTHLQDMTGLHDTPQLQRLSSAFGRE</sequence>
<evidence type="ECO:0000313" key="1">
    <source>
        <dbReference type="EMBL" id="GCA64349.1"/>
    </source>
</evidence>
<accession>A0A391P1U0</accession>
<dbReference type="AlphaFoldDB" id="A0A391P1U0"/>
<gene>
    <name evidence="1" type="ORF">KIPB_014017</name>
</gene>
<name>A0A391P1U0_9EUKA</name>
<keyword evidence="2" id="KW-1185">Reference proteome</keyword>
<dbReference type="Proteomes" id="UP000265618">
    <property type="component" value="Unassembled WGS sequence"/>
</dbReference>